<dbReference type="EMBL" id="JAENGY010000177">
    <property type="protein sequence ID" value="KAG6970580.1"/>
    <property type="molecule type" value="Genomic_DNA"/>
</dbReference>
<protein>
    <submittedName>
        <fullName evidence="2">Uncharacterized protein</fullName>
    </submittedName>
</protein>
<proteinExistence type="predicted"/>
<keyword evidence="3" id="KW-1185">Reference proteome</keyword>
<evidence type="ECO:0000313" key="3">
    <source>
        <dbReference type="Proteomes" id="UP000709295"/>
    </source>
</evidence>
<sequence>MLQFISPSEDAAKIERFRARHRRLLRTQQQQQSPAKVEALDEDDEGAKSLRTGDANSSKLRTKATASGASPLAQATD</sequence>
<accession>A0A8J5J1K6</accession>
<dbReference type="Proteomes" id="UP000709295">
    <property type="component" value="Unassembled WGS sequence"/>
</dbReference>
<name>A0A8J5J1K6_9STRA</name>
<comment type="caution">
    <text evidence="2">The sequence shown here is derived from an EMBL/GenBank/DDBJ whole genome shotgun (WGS) entry which is preliminary data.</text>
</comment>
<feature type="compositionally biased region" description="Polar residues" evidence="1">
    <location>
        <begin position="54"/>
        <end position="77"/>
    </location>
</feature>
<reference evidence="2" key="1">
    <citation type="submission" date="2021-01" db="EMBL/GenBank/DDBJ databases">
        <title>Phytophthora aleatoria, a newly-described species from Pinus radiata is distinct from Phytophthora cactorum isolates based on comparative genomics.</title>
        <authorList>
            <person name="Mcdougal R."/>
            <person name="Panda P."/>
            <person name="Williams N."/>
            <person name="Studholme D.J."/>
        </authorList>
    </citation>
    <scope>NUCLEOTIDE SEQUENCE</scope>
    <source>
        <strain evidence="2">NZFS 4037</strain>
    </source>
</reference>
<dbReference type="AlphaFoldDB" id="A0A8J5J1K6"/>
<feature type="region of interest" description="Disordered" evidence="1">
    <location>
        <begin position="25"/>
        <end position="77"/>
    </location>
</feature>
<evidence type="ECO:0000313" key="2">
    <source>
        <dbReference type="EMBL" id="KAG6970580.1"/>
    </source>
</evidence>
<gene>
    <name evidence="2" type="ORF">JG688_00004798</name>
</gene>
<evidence type="ECO:0000256" key="1">
    <source>
        <dbReference type="SAM" id="MobiDB-lite"/>
    </source>
</evidence>
<organism evidence="2 3">
    <name type="scientific">Phytophthora aleatoria</name>
    <dbReference type="NCBI Taxonomy" id="2496075"/>
    <lineage>
        <taxon>Eukaryota</taxon>
        <taxon>Sar</taxon>
        <taxon>Stramenopiles</taxon>
        <taxon>Oomycota</taxon>
        <taxon>Peronosporomycetes</taxon>
        <taxon>Peronosporales</taxon>
        <taxon>Peronosporaceae</taxon>
        <taxon>Phytophthora</taxon>
    </lineage>
</organism>